<dbReference type="PANTHER" id="PTHR43415:SF3">
    <property type="entry name" value="GNAT-FAMILY ACETYLTRANSFERASE"/>
    <property type="match status" value="1"/>
</dbReference>
<dbReference type="AlphaFoldDB" id="A0A1F5T5Q2"/>
<dbReference type="Pfam" id="PF13302">
    <property type="entry name" value="Acetyltransf_3"/>
    <property type="match status" value="1"/>
</dbReference>
<dbReference type="InterPro" id="IPR016181">
    <property type="entry name" value="Acyl_CoA_acyltransferase"/>
</dbReference>
<feature type="domain" description="N-acetyltransferase" evidence="1">
    <location>
        <begin position="10"/>
        <end position="147"/>
    </location>
</feature>
<organism evidence="2 3">
    <name type="scientific">Candidatus Falkowbacteria bacterium RIFOXYC2_FULL_48_21</name>
    <dbReference type="NCBI Taxonomy" id="1798005"/>
    <lineage>
        <taxon>Bacteria</taxon>
        <taxon>Candidatus Falkowiibacteriota</taxon>
    </lineage>
</organism>
<comment type="caution">
    <text evidence="2">The sequence shown here is derived from an EMBL/GenBank/DDBJ whole genome shotgun (WGS) entry which is preliminary data.</text>
</comment>
<dbReference type="GO" id="GO:0016747">
    <property type="term" value="F:acyltransferase activity, transferring groups other than amino-acyl groups"/>
    <property type="evidence" value="ECO:0007669"/>
    <property type="project" value="InterPro"/>
</dbReference>
<name>A0A1F5T5Q2_9BACT</name>
<dbReference type="InterPro" id="IPR000182">
    <property type="entry name" value="GNAT_dom"/>
</dbReference>
<proteinExistence type="predicted"/>
<dbReference type="PANTHER" id="PTHR43415">
    <property type="entry name" value="SPERMIDINE N(1)-ACETYLTRANSFERASE"/>
    <property type="match status" value="1"/>
</dbReference>
<feature type="non-terminal residue" evidence="2">
    <location>
        <position position="147"/>
    </location>
</feature>
<dbReference type="Gene3D" id="3.40.630.30">
    <property type="match status" value="1"/>
</dbReference>
<evidence type="ECO:0000313" key="2">
    <source>
        <dbReference type="EMBL" id="OGF34272.1"/>
    </source>
</evidence>
<dbReference type="Proteomes" id="UP000178656">
    <property type="component" value="Unassembled WGS sequence"/>
</dbReference>
<evidence type="ECO:0000259" key="1">
    <source>
        <dbReference type="PROSITE" id="PS51186"/>
    </source>
</evidence>
<evidence type="ECO:0000313" key="3">
    <source>
        <dbReference type="Proteomes" id="UP000178656"/>
    </source>
</evidence>
<gene>
    <name evidence="2" type="ORF">A2482_01875</name>
</gene>
<dbReference type="EMBL" id="MFGM01000075">
    <property type="protein sequence ID" value="OGF34272.1"/>
    <property type="molecule type" value="Genomic_DNA"/>
</dbReference>
<dbReference type="SUPFAM" id="SSF55729">
    <property type="entry name" value="Acyl-CoA N-acyltransferases (Nat)"/>
    <property type="match status" value="1"/>
</dbReference>
<dbReference type="CDD" id="cd04301">
    <property type="entry name" value="NAT_SF"/>
    <property type="match status" value="1"/>
</dbReference>
<accession>A0A1F5T5Q2</accession>
<dbReference type="PROSITE" id="PS51186">
    <property type="entry name" value="GNAT"/>
    <property type="match status" value="1"/>
</dbReference>
<reference evidence="2 3" key="1">
    <citation type="journal article" date="2016" name="Nat. Commun.">
        <title>Thousands of microbial genomes shed light on interconnected biogeochemical processes in an aquifer system.</title>
        <authorList>
            <person name="Anantharaman K."/>
            <person name="Brown C.T."/>
            <person name="Hug L.A."/>
            <person name="Sharon I."/>
            <person name="Castelle C.J."/>
            <person name="Probst A.J."/>
            <person name="Thomas B.C."/>
            <person name="Singh A."/>
            <person name="Wilkins M.J."/>
            <person name="Karaoz U."/>
            <person name="Brodie E.L."/>
            <person name="Williams K.H."/>
            <person name="Hubbard S.S."/>
            <person name="Banfield J.F."/>
        </authorList>
    </citation>
    <scope>NUCLEOTIDE SEQUENCE [LARGE SCALE GENOMIC DNA]</scope>
</reference>
<protein>
    <recommendedName>
        <fullName evidence="1">N-acetyltransferase domain-containing protein</fullName>
    </recommendedName>
</protein>
<sequence>MQYQVYKGSVKLIALKEKHFPLFYRWWNDKALRRLTADSTKKLSDETVDKYLRKHLAGNKMFDFIIVVGKRPIGHVLIQYKQRKKHFELYIAIGAKNYWGKGIGAVVLRRAIRWFFRRFPREKAIYLEVLASNRHAIECYDFVGFKR</sequence>